<evidence type="ECO:0000256" key="1">
    <source>
        <dbReference type="SAM" id="Phobius"/>
    </source>
</evidence>
<organism evidence="2 3">
    <name type="scientific">Erythrobacter mangrovi</name>
    <dbReference type="NCBI Taxonomy" id="2739433"/>
    <lineage>
        <taxon>Bacteria</taxon>
        <taxon>Pseudomonadati</taxon>
        <taxon>Pseudomonadota</taxon>
        <taxon>Alphaproteobacteria</taxon>
        <taxon>Sphingomonadales</taxon>
        <taxon>Erythrobacteraceae</taxon>
        <taxon>Erythrobacter/Porphyrobacter group</taxon>
        <taxon>Erythrobacter</taxon>
    </lineage>
</organism>
<dbReference type="RefSeq" id="WP_173212005.1">
    <property type="nucleotide sequence ID" value="NZ_CP053921.1"/>
</dbReference>
<proteinExistence type="predicted"/>
<keyword evidence="1" id="KW-1133">Transmembrane helix</keyword>
<sequence>MIARLPRISLWLALALLVYFLFAVFGPKFGLIDWKVGFLTMVVTIGPILMGVVALVALIALIMAFVKGPRGEWWKAAAALAIPVALFAGLLSVRAQGDAVPPIHDVATDTTNPPEFSAETLAMREGFGANPIDDYATPLGQIELWAERTKGQPIAAKTHAELIAESYGDLKPIPYPGSDADAVAAVAAAMEDIGLSDVRSDPDAGRVEGTAETFAFGFKDDVVARVSEGQIDLRSVSRVGVSDLGYNAARLGELGKAINARLSE</sequence>
<evidence type="ECO:0000313" key="3">
    <source>
        <dbReference type="Proteomes" id="UP000504693"/>
    </source>
</evidence>
<feature type="transmembrane region" description="Helical" evidence="1">
    <location>
        <begin position="73"/>
        <end position="93"/>
    </location>
</feature>
<dbReference type="KEGG" id="emv:HQR01_01340"/>
<dbReference type="InterPro" id="IPR010865">
    <property type="entry name" value="DUF1499"/>
</dbReference>
<dbReference type="EMBL" id="CP053921">
    <property type="protein sequence ID" value="QKG70119.1"/>
    <property type="molecule type" value="Genomic_DNA"/>
</dbReference>
<keyword evidence="1" id="KW-0472">Membrane</keyword>
<evidence type="ECO:0000313" key="2">
    <source>
        <dbReference type="EMBL" id="QKG70119.1"/>
    </source>
</evidence>
<dbReference type="Pfam" id="PF07386">
    <property type="entry name" value="DUF1499"/>
    <property type="match status" value="1"/>
</dbReference>
<keyword evidence="3" id="KW-1185">Reference proteome</keyword>
<name>A0A7D3XH38_9SPHN</name>
<protein>
    <submittedName>
        <fullName evidence="2">DUF1499 domain-containing protein</fullName>
    </submittedName>
</protein>
<accession>A0A7D3XH38</accession>
<keyword evidence="1" id="KW-0812">Transmembrane</keyword>
<reference evidence="2 3" key="1">
    <citation type="submission" date="2020-05" db="EMBL/GenBank/DDBJ databases">
        <title>Erythrobacter mangrovi sp. nov., isolated from rhizosphere soil of mangrove plant (Kandelia candel).</title>
        <authorList>
            <person name="Ye Y.H."/>
        </authorList>
    </citation>
    <scope>NUCLEOTIDE SEQUENCE [LARGE SCALE GENOMIC DNA]</scope>
    <source>
        <strain evidence="2 3">EB310</strain>
    </source>
</reference>
<feature type="transmembrane region" description="Helical" evidence="1">
    <location>
        <begin position="39"/>
        <end position="66"/>
    </location>
</feature>
<gene>
    <name evidence="2" type="ORF">HQR01_01340</name>
</gene>
<dbReference type="AlphaFoldDB" id="A0A7D3XH38"/>
<dbReference type="Proteomes" id="UP000504693">
    <property type="component" value="Chromosome"/>
</dbReference>